<keyword evidence="7 9" id="KW-0472">Membrane</keyword>
<comment type="similarity">
    <text evidence="3">Belongs to the OXR1 family.</text>
</comment>
<evidence type="ECO:0000256" key="3">
    <source>
        <dbReference type="ARBA" id="ARBA00009540"/>
    </source>
</evidence>
<dbReference type="InterPro" id="IPR020846">
    <property type="entry name" value="MFS_dom"/>
</dbReference>
<dbReference type="InterPro" id="IPR005828">
    <property type="entry name" value="MFS_sugar_transport-like"/>
</dbReference>
<sequence>MAGPSPVDSFYATFPRLRSVVYRSTSLLALILFFLTYQMAIVEFLIDEQEKGVCSSTTNCLVYRSVDILVPINSSQPIKSNETSTDSVEKVILILDTTQAVSMLLGTLILGLAADASGRLKTLLASVFVIFIAGIASSLAFHFLWIFIFLRGVVGFAAAGAIQITLILGAEYVSSRHRPTCLLCFWVTTTLAYMSAAGIAYALQNIQMLILGMTLPLLLTFLLWKFAPESPRWLLLNSSSDEETNEAQVLLEQAVSEGQRKTSKFRKCSSLWRKFYTPPNVESNNGCCALLRRKNPRKKTIVLAFAWFALGVLYRGLNISSIQLLPNFYKNYAVREIIHLLGVALFFFMVTRVGRRAWTALSMLFAGVFCLLFSLASREFLKAERHAVTLVIQLIGRVCMMASQASLNLYSFELFPTVGRCSAVCLVFCFAYLGEALAPLIMKLQLQTQAVVPLGVMGFLSLTASLLCQCCLPKTKGREFETFEDSSEMDGLKERSPKFYRKRKTNCKTQQVEMTESTESTVNDASSDEFAKLRHSWEVSFDRKSRNSRWEILSYEDAKRKTHSISIHQNLDEESHILSEEDIDKLACHLPSTTMVLAYSTFLHGMSLQTLYHRVRGVETPVLLVIEDSNGFVFGVFSPTAPMIGPDKFLGVGKSFFFTCKPKYMIYPCSGKNSYYLTGDTTNLAFGCSEGTFGLWLDSELYHGRSTACDTYDSEMLSATEDFICIGVEVWAFA</sequence>
<feature type="transmembrane region" description="Helical" evidence="9">
    <location>
        <begin position="91"/>
        <end position="111"/>
    </location>
</feature>
<proteinExistence type="inferred from homology"/>
<evidence type="ECO:0000313" key="12">
    <source>
        <dbReference type="EMBL" id="PFX33336.1"/>
    </source>
</evidence>
<dbReference type="InterPro" id="IPR036259">
    <property type="entry name" value="MFS_trans_sf"/>
</dbReference>
<dbReference type="Pfam" id="PF00083">
    <property type="entry name" value="Sugar_tr"/>
    <property type="match status" value="1"/>
</dbReference>
<evidence type="ECO:0000256" key="8">
    <source>
        <dbReference type="ARBA" id="ARBA00040604"/>
    </source>
</evidence>
<feature type="transmembrane region" description="Helical" evidence="9">
    <location>
        <begin position="357"/>
        <end position="376"/>
    </location>
</feature>
<keyword evidence="6" id="KW-0496">Mitochondrion</keyword>
<reference evidence="13" key="1">
    <citation type="journal article" date="2017" name="bioRxiv">
        <title>Comparative analysis of the genomes of Stylophora pistillata and Acropora digitifera provides evidence for extensive differences between species of corals.</title>
        <authorList>
            <person name="Voolstra C.R."/>
            <person name="Li Y."/>
            <person name="Liew Y.J."/>
            <person name="Baumgarten S."/>
            <person name="Zoccola D."/>
            <person name="Flot J.-F."/>
            <person name="Tambutte S."/>
            <person name="Allemand D."/>
            <person name="Aranda M."/>
        </authorList>
    </citation>
    <scope>NUCLEOTIDE SEQUENCE [LARGE SCALE GENOMIC DNA]</scope>
</reference>
<accession>A0A2B4SVH2</accession>
<comment type="caution">
    <text evidence="12">The sequence shown here is derived from an EMBL/GenBank/DDBJ whole genome shotgun (WGS) entry which is preliminary data.</text>
</comment>
<dbReference type="PANTHER" id="PTHR23354:SF62">
    <property type="entry name" value="MUSTARD, ISOFORM V"/>
    <property type="match status" value="1"/>
</dbReference>
<keyword evidence="5 9" id="KW-1133">Transmembrane helix</keyword>
<evidence type="ECO:0000256" key="2">
    <source>
        <dbReference type="ARBA" id="ARBA00004173"/>
    </source>
</evidence>
<dbReference type="PROSITE" id="PS51886">
    <property type="entry name" value="TLDC"/>
    <property type="match status" value="1"/>
</dbReference>
<feature type="domain" description="TLDc" evidence="11">
    <location>
        <begin position="564"/>
        <end position="734"/>
    </location>
</feature>
<dbReference type="GO" id="GO:0006979">
    <property type="term" value="P:response to oxidative stress"/>
    <property type="evidence" value="ECO:0007669"/>
    <property type="project" value="TreeGrafter"/>
</dbReference>
<dbReference type="InterPro" id="IPR006571">
    <property type="entry name" value="TLDc_dom"/>
</dbReference>
<evidence type="ECO:0000256" key="9">
    <source>
        <dbReference type="SAM" id="Phobius"/>
    </source>
</evidence>
<dbReference type="PROSITE" id="PS50850">
    <property type="entry name" value="MFS"/>
    <property type="match status" value="1"/>
</dbReference>
<evidence type="ECO:0000256" key="1">
    <source>
        <dbReference type="ARBA" id="ARBA00004141"/>
    </source>
</evidence>
<feature type="transmembrane region" description="Helical" evidence="9">
    <location>
        <begin position="300"/>
        <end position="317"/>
    </location>
</feature>
<feature type="transmembrane region" description="Helical" evidence="9">
    <location>
        <begin position="20"/>
        <end position="40"/>
    </location>
</feature>
<evidence type="ECO:0000256" key="5">
    <source>
        <dbReference type="ARBA" id="ARBA00022989"/>
    </source>
</evidence>
<dbReference type="SUPFAM" id="SSF103473">
    <property type="entry name" value="MFS general substrate transporter"/>
    <property type="match status" value="1"/>
</dbReference>
<organism evidence="12 13">
    <name type="scientific">Stylophora pistillata</name>
    <name type="common">Smooth cauliflower coral</name>
    <dbReference type="NCBI Taxonomy" id="50429"/>
    <lineage>
        <taxon>Eukaryota</taxon>
        <taxon>Metazoa</taxon>
        <taxon>Cnidaria</taxon>
        <taxon>Anthozoa</taxon>
        <taxon>Hexacorallia</taxon>
        <taxon>Scleractinia</taxon>
        <taxon>Astrocoeniina</taxon>
        <taxon>Pocilloporidae</taxon>
        <taxon>Stylophora</taxon>
    </lineage>
</organism>
<evidence type="ECO:0000259" key="11">
    <source>
        <dbReference type="PROSITE" id="PS51886"/>
    </source>
</evidence>
<keyword evidence="13" id="KW-1185">Reference proteome</keyword>
<dbReference type="AlphaFoldDB" id="A0A2B4SVH2"/>
<evidence type="ECO:0000256" key="4">
    <source>
        <dbReference type="ARBA" id="ARBA00022692"/>
    </source>
</evidence>
<feature type="transmembrane region" description="Helical" evidence="9">
    <location>
        <begin position="154"/>
        <end position="173"/>
    </location>
</feature>
<name>A0A2B4SVH2_STYPI</name>
<feature type="transmembrane region" description="Helical" evidence="9">
    <location>
        <begin position="180"/>
        <end position="203"/>
    </location>
</feature>
<dbReference type="PANTHER" id="PTHR23354">
    <property type="entry name" value="NUCLEOLAR PROTEIN 7/ESTROGEN RECEPTOR COACTIVATOR-RELATED"/>
    <property type="match status" value="1"/>
</dbReference>
<protein>
    <recommendedName>
        <fullName evidence="8">Oxidation resistance protein 1</fullName>
    </recommendedName>
</protein>
<dbReference type="Gene3D" id="1.20.1250.20">
    <property type="entry name" value="MFS general substrate transporter like domains"/>
    <property type="match status" value="1"/>
</dbReference>
<dbReference type="GO" id="GO:0005634">
    <property type="term" value="C:nucleus"/>
    <property type="evidence" value="ECO:0007669"/>
    <property type="project" value="TreeGrafter"/>
</dbReference>
<comment type="subcellular location">
    <subcellularLocation>
        <location evidence="1">Membrane</location>
        <topology evidence="1">Multi-pass membrane protein</topology>
    </subcellularLocation>
    <subcellularLocation>
        <location evidence="2">Mitochondrion</location>
    </subcellularLocation>
</comment>
<evidence type="ECO:0000259" key="10">
    <source>
        <dbReference type="PROSITE" id="PS50850"/>
    </source>
</evidence>
<dbReference type="GO" id="GO:0016020">
    <property type="term" value="C:membrane"/>
    <property type="evidence" value="ECO:0007669"/>
    <property type="project" value="UniProtKB-SubCell"/>
</dbReference>
<feature type="transmembrane region" description="Helical" evidence="9">
    <location>
        <begin position="123"/>
        <end position="148"/>
    </location>
</feature>
<dbReference type="Proteomes" id="UP000225706">
    <property type="component" value="Unassembled WGS sequence"/>
</dbReference>
<gene>
    <name evidence="12" type="primary">Oxr1</name>
    <name evidence="12" type="ORF">AWC38_SpisGene1839</name>
</gene>
<evidence type="ECO:0000313" key="13">
    <source>
        <dbReference type="Proteomes" id="UP000225706"/>
    </source>
</evidence>
<dbReference type="OrthoDB" id="26679at2759"/>
<dbReference type="Pfam" id="PF07534">
    <property type="entry name" value="TLD"/>
    <property type="match status" value="1"/>
</dbReference>
<keyword evidence="4 9" id="KW-0812">Transmembrane</keyword>
<feature type="transmembrane region" description="Helical" evidence="9">
    <location>
        <begin position="209"/>
        <end position="227"/>
    </location>
</feature>
<feature type="transmembrane region" description="Helical" evidence="9">
    <location>
        <begin position="332"/>
        <end position="350"/>
    </location>
</feature>
<dbReference type="GO" id="GO:0005739">
    <property type="term" value="C:mitochondrion"/>
    <property type="evidence" value="ECO:0007669"/>
    <property type="project" value="UniProtKB-SubCell"/>
</dbReference>
<dbReference type="SMART" id="SM00584">
    <property type="entry name" value="TLDc"/>
    <property type="match status" value="1"/>
</dbReference>
<feature type="domain" description="Major facilitator superfamily (MFS) profile" evidence="10">
    <location>
        <begin position="24"/>
        <end position="476"/>
    </location>
</feature>
<dbReference type="EMBL" id="LSMT01000013">
    <property type="protein sequence ID" value="PFX33336.1"/>
    <property type="molecule type" value="Genomic_DNA"/>
</dbReference>
<evidence type="ECO:0000256" key="6">
    <source>
        <dbReference type="ARBA" id="ARBA00023128"/>
    </source>
</evidence>
<evidence type="ECO:0000256" key="7">
    <source>
        <dbReference type="ARBA" id="ARBA00023136"/>
    </source>
</evidence>
<dbReference type="GO" id="GO:0022857">
    <property type="term" value="F:transmembrane transporter activity"/>
    <property type="evidence" value="ECO:0007669"/>
    <property type="project" value="InterPro"/>
</dbReference>